<organism evidence="2 3">
    <name type="scientific">Terrilactibacillus tamarindi</name>
    <dbReference type="NCBI Taxonomy" id="2599694"/>
    <lineage>
        <taxon>Bacteria</taxon>
        <taxon>Bacillati</taxon>
        <taxon>Bacillota</taxon>
        <taxon>Bacilli</taxon>
        <taxon>Bacillales</taxon>
        <taxon>Bacillaceae</taxon>
        <taxon>Terrilactibacillus</taxon>
    </lineage>
</organism>
<comment type="caution">
    <text evidence="2">The sequence shown here is derived from an EMBL/GenBank/DDBJ whole genome shotgun (WGS) entry which is preliminary data.</text>
</comment>
<dbReference type="Proteomes" id="UP000440978">
    <property type="component" value="Unassembled WGS sequence"/>
</dbReference>
<proteinExistence type="predicted"/>
<keyword evidence="3" id="KW-1185">Reference proteome</keyword>
<accession>A0A6N8CUA7</accession>
<reference evidence="2 3" key="1">
    <citation type="submission" date="2019-11" db="EMBL/GenBank/DDBJ databases">
        <title>Terrilactibacillus tamarindus sp. nov. BCM23-1 isolated from bark of Tamarindus indica.</title>
        <authorList>
            <person name="Kingkaew E."/>
            <person name="Tanasupawat S."/>
        </authorList>
    </citation>
    <scope>NUCLEOTIDE SEQUENCE [LARGE SCALE GENOMIC DNA]</scope>
    <source>
        <strain evidence="2 3">BCM23-1</strain>
    </source>
</reference>
<dbReference type="AlphaFoldDB" id="A0A6N8CUA7"/>
<name>A0A6N8CUA7_9BACI</name>
<dbReference type="EMBL" id="WNHB01000019">
    <property type="protein sequence ID" value="MTT32713.1"/>
    <property type="molecule type" value="Genomic_DNA"/>
</dbReference>
<sequence length="315" mass="35848">MNIFNPIQQDRQYIFNNLGQDILINDTTEPIKAIINHVAPNKFYDDLNIVTLTSINRGDIVTYNNRHYLILSEVSTDRYGKFKAVMRHLTYILKVKTGTEQTWDGQTVDQFGTPVYTTVDKYEYPRVFVQNDPSIQIQDTGGITYIDSKMQVIMQDKQDSPFIVGLQFNLNGKRWKIISVDVSKQGIRLLNLDNVAEDTNDPITHDMVDGDEIPSDTSNPPNTGDTGDTGDSEPTEPTPTEPTPKYATTGDDQIDEFVLRHQGDNGSDDLGDPNNQDNTNYWKYDWDGETIDDFGNPVYSYIRKTYDELVAEFES</sequence>
<dbReference type="RefSeq" id="WP_155220245.1">
    <property type="nucleotide sequence ID" value="NZ_WNHB01000019.1"/>
</dbReference>
<evidence type="ECO:0000313" key="3">
    <source>
        <dbReference type="Proteomes" id="UP000440978"/>
    </source>
</evidence>
<evidence type="ECO:0000256" key="1">
    <source>
        <dbReference type="SAM" id="MobiDB-lite"/>
    </source>
</evidence>
<protein>
    <submittedName>
        <fullName evidence="2">Uncharacterized protein</fullName>
    </submittedName>
</protein>
<dbReference type="OrthoDB" id="2852530at2"/>
<feature type="compositionally biased region" description="Polar residues" evidence="1">
    <location>
        <begin position="215"/>
        <end position="226"/>
    </location>
</feature>
<feature type="region of interest" description="Disordered" evidence="1">
    <location>
        <begin position="198"/>
        <end position="279"/>
    </location>
</feature>
<gene>
    <name evidence="2" type="ORF">GMB86_11915</name>
</gene>
<evidence type="ECO:0000313" key="2">
    <source>
        <dbReference type="EMBL" id="MTT32713.1"/>
    </source>
</evidence>